<gene>
    <name evidence="7" type="ORF">FHU38_001681</name>
</gene>
<dbReference type="Gene3D" id="3.30.450.40">
    <property type="match status" value="1"/>
</dbReference>
<evidence type="ECO:0000256" key="4">
    <source>
        <dbReference type="SAM" id="MobiDB-lite"/>
    </source>
</evidence>
<keyword evidence="1" id="KW-0805">Transcription regulation</keyword>
<protein>
    <submittedName>
        <fullName evidence="7">IclR family acetate operon transcriptional repressor</fullName>
    </submittedName>
</protein>
<dbReference type="PROSITE" id="PS51078">
    <property type="entry name" value="ICLR_ED"/>
    <property type="match status" value="1"/>
</dbReference>
<evidence type="ECO:0000256" key="1">
    <source>
        <dbReference type="ARBA" id="ARBA00023015"/>
    </source>
</evidence>
<dbReference type="PANTHER" id="PTHR30136:SF24">
    <property type="entry name" value="HTH-TYPE TRANSCRIPTIONAL REPRESSOR ALLR"/>
    <property type="match status" value="1"/>
</dbReference>
<organism evidence="7 8">
    <name type="scientific">Saccharomonospora amisosensis</name>
    <dbReference type="NCBI Taxonomy" id="1128677"/>
    <lineage>
        <taxon>Bacteria</taxon>
        <taxon>Bacillati</taxon>
        <taxon>Actinomycetota</taxon>
        <taxon>Actinomycetes</taxon>
        <taxon>Pseudonocardiales</taxon>
        <taxon>Pseudonocardiaceae</taxon>
        <taxon>Saccharomonospora</taxon>
    </lineage>
</organism>
<keyword evidence="8" id="KW-1185">Reference proteome</keyword>
<dbReference type="GO" id="GO:0045892">
    <property type="term" value="P:negative regulation of DNA-templated transcription"/>
    <property type="evidence" value="ECO:0007669"/>
    <property type="project" value="TreeGrafter"/>
</dbReference>
<dbReference type="InterPro" id="IPR005471">
    <property type="entry name" value="Tscrpt_reg_IclR_N"/>
</dbReference>
<feature type="domain" description="HTH iclR-type" evidence="5">
    <location>
        <begin position="25"/>
        <end position="87"/>
    </location>
</feature>
<dbReference type="Pfam" id="PF09339">
    <property type="entry name" value="HTH_IclR"/>
    <property type="match status" value="1"/>
</dbReference>
<evidence type="ECO:0000256" key="3">
    <source>
        <dbReference type="ARBA" id="ARBA00023163"/>
    </source>
</evidence>
<dbReference type="AlphaFoldDB" id="A0A7X5ZQ33"/>
<dbReference type="PANTHER" id="PTHR30136">
    <property type="entry name" value="HELIX-TURN-HELIX TRANSCRIPTIONAL REGULATOR, ICLR FAMILY"/>
    <property type="match status" value="1"/>
</dbReference>
<evidence type="ECO:0000313" key="7">
    <source>
        <dbReference type="EMBL" id="NIJ11337.1"/>
    </source>
</evidence>
<evidence type="ECO:0000313" key="8">
    <source>
        <dbReference type="Proteomes" id="UP000545493"/>
    </source>
</evidence>
<dbReference type="InterPro" id="IPR014757">
    <property type="entry name" value="Tscrpt_reg_IclR_C"/>
</dbReference>
<feature type="compositionally biased region" description="Basic and acidic residues" evidence="4">
    <location>
        <begin position="1"/>
        <end position="12"/>
    </location>
</feature>
<dbReference type="SMART" id="SM00346">
    <property type="entry name" value="HTH_ICLR"/>
    <property type="match status" value="1"/>
</dbReference>
<sequence>MPRRRELGRSDTVEGDSGDEPDYTVRAVERVCSILNLLQESIDGVSLIEVGQATELPKSSAFRYLWTLEAHRYVERTEDTGLYRLGLGFVGMQSRHLEVLRERARPWLERLRDEFDESTHLGILDGDRVIYVDIVHSRNRIRLASARGERDPLHSTALGKAVASRLSDTRVRELLGRTGMGALTDRTITSVEAFLDELARVRASGYAVDDEENECGARCVAAALPGTRLPAALGIGAPSTRLGPGDVERIAARLKEVSRQVSADPVPEQRGPAELG</sequence>
<comment type="caution">
    <text evidence="7">The sequence shown here is derived from an EMBL/GenBank/DDBJ whole genome shotgun (WGS) entry which is preliminary data.</text>
</comment>
<dbReference type="InterPro" id="IPR036390">
    <property type="entry name" value="WH_DNA-bd_sf"/>
</dbReference>
<dbReference type="EMBL" id="JAAOYM010000001">
    <property type="protein sequence ID" value="NIJ11337.1"/>
    <property type="molecule type" value="Genomic_DNA"/>
</dbReference>
<dbReference type="InterPro" id="IPR029016">
    <property type="entry name" value="GAF-like_dom_sf"/>
</dbReference>
<feature type="domain" description="IclR-ED" evidence="6">
    <location>
        <begin position="81"/>
        <end position="267"/>
    </location>
</feature>
<evidence type="ECO:0000256" key="2">
    <source>
        <dbReference type="ARBA" id="ARBA00023125"/>
    </source>
</evidence>
<dbReference type="InterPro" id="IPR050707">
    <property type="entry name" value="HTH_MetabolicPath_Reg"/>
</dbReference>
<dbReference type="RefSeq" id="WP_313886701.1">
    <property type="nucleotide sequence ID" value="NZ_JAAOYM010000001.1"/>
</dbReference>
<dbReference type="Gene3D" id="1.10.10.10">
    <property type="entry name" value="Winged helix-like DNA-binding domain superfamily/Winged helix DNA-binding domain"/>
    <property type="match status" value="1"/>
</dbReference>
<dbReference type="PROSITE" id="PS51077">
    <property type="entry name" value="HTH_ICLR"/>
    <property type="match status" value="1"/>
</dbReference>
<dbReference type="GO" id="GO:0003700">
    <property type="term" value="F:DNA-binding transcription factor activity"/>
    <property type="evidence" value="ECO:0007669"/>
    <property type="project" value="TreeGrafter"/>
</dbReference>
<dbReference type="SUPFAM" id="SSF55781">
    <property type="entry name" value="GAF domain-like"/>
    <property type="match status" value="1"/>
</dbReference>
<dbReference type="Pfam" id="PF01614">
    <property type="entry name" value="IclR_C"/>
    <property type="match status" value="1"/>
</dbReference>
<keyword evidence="2" id="KW-0238">DNA-binding</keyword>
<name>A0A7X5ZQ33_9PSEU</name>
<feature type="region of interest" description="Disordered" evidence="4">
    <location>
        <begin position="1"/>
        <end position="21"/>
    </location>
</feature>
<reference evidence="7 8" key="1">
    <citation type="submission" date="2020-03" db="EMBL/GenBank/DDBJ databases">
        <title>Sequencing the genomes of 1000 actinobacteria strains.</title>
        <authorList>
            <person name="Klenk H.-P."/>
        </authorList>
    </citation>
    <scope>NUCLEOTIDE SEQUENCE [LARGE SCALE GENOMIC DNA]</scope>
    <source>
        <strain evidence="7 8">DSM 45685</strain>
    </source>
</reference>
<evidence type="ECO:0000259" key="6">
    <source>
        <dbReference type="PROSITE" id="PS51078"/>
    </source>
</evidence>
<proteinExistence type="predicted"/>
<dbReference type="Proteomes" id="UP000545493">
    <property type="component" value="Unassembled WGS sequence"/>
</dbReference>
<evidence type="ECO:0000259" key="5">
    <source>
        <dbReference type="PROSITE" id="PS51077"/>
    </source>
</evidence>
<dbReference type="SUPFAM" id="SSF46785">
    <property type="entry name" value="Winged helix' DNA-binding domain"/>
    <property type="match status" value="1"/>
</dbReference>
<dbReference type="InterPro" id="IPR036388">
    <property type="entry name" value="WH-like_DNA-bd_sf"/>
</dbReference>
<dbReference type="GO" id="GO:0003677">
    <property type="term" value="F:DNA binding"/>
    <property type="evidence" value="ECO:0007669"/>
    <property type="project" value="UniProtKB-KW"/>
</dbReference>
<keyword evidence="3" id="KW-0804">Transcription</keyword>
<accession>A0A7X5ZQ33</accession>